<dbReference type="Pfam" id="PF00561">
    <property type="entry name" value="Abhydrolase_1"/>
    <property type="match status" value="1"/>
</dbReference>
<evidence type="ECO:0000256" key="4">
    <source>
        <dbReference type="PIRSR" id="PIRSR005539-1"/>
    </source>
</evidence>
<dbReference type="Gene3D" id="3.40.50.1820">
    <property type="entry name" value="alpha/beta hydrolase"/>
    <property type="match status" value="1"/>
</dbReference>
<reference evidence="7 8" key="1">
    <citation type="journal article" date="2015" name="Genome Announc.">
        <title>Genome Sequence of Mushroom Soft-Rot Pathogen Janthinobacterium agaricidamnosum.</title>
        <authorList>
            <person name="Graupner K."/>
            <person name="Lackner G."/>
            <person name="Hertweck C."/>
        </authorList>
    </citation>
    <scope>NUCLEOTIDE SEQUENCE [LARGE SCALE GENOMIC DNA]</scope>
    <source>
        <strain evidence="8">NBRC 102515 / DSM 9628</strain>
    </source>
</reference>
<evidence type="ECO:0000256" key="5">
    <source>
        <dbReference type="SAM" id="SignalP"/>
    </source>
</evidence>
<dbReference type="PRINTS" id="PR00793">
    <property type="entry name" value="PROAMNOPTASE"/>
</dbReference>
<evidence type="ECO:0000256" key="1">
    <source>
        <dbReference type="ARBA" id="ARBA00010088"/>
    </source>
</evidence>
<dbReference type="InterPro" id="IPR029058">
    <property type="entry name" value="AB_hydrolase_fold"/>
</dbReference>
<dbReference type="PATRIC" id="fig|1349767.4.peg.4250"/>
<dbReference type="KEGG" id="jag:GJA_2512"/>
<sequence length="347" mass="38688">MMDRRNFLATSVVSAVAGTVAGTASSGAAVAAPARPAGGVDGITVTQPDGLNPPGIRTAGVRMVPVVGGKYKVWTKKIGSGPVKVLLLHGGPGFTHEYLEAMESFLPQAGIEMYYYDQLGCGNSDQPDDPSLWTLPRYLEEVEEVRRGLGLENFVLYGHSWGGILGIEYALHHQRHLRGLVISNMAAGMQAYLKRTNAIKQQLPPALLAQLEALEAKEAYDSPEYEKIMMEELYPKVICRIQPWPDAVGQTLRHANNKIYNQMQGKSEFLMTGNLKDWERWDRLHEIKVKTLTIGAKYDEMDPEDMQKMAKMMPNASSFICQNGSHLSMWDEQAFYFQHLLRFLKAV</sequence>
<dbReference type="InterPro" id="IPR000073">
    <property type="entry name" value="AB_hydrolase_1"/>
</dbReference>
<dbReference type="InterPro" id="IPR005945">
    <property type="entry name" value="Pro_imino_pep"/>
</dbReference>
<dbReference type="eggNOG" id="COG2267">
    <property type="taxonomic scope" value="Bacteria"/>
</dbReference>
<dbReference type="EC" id="3.4.11.5" evidence="7"/>
<keyword evidence="2 3" id="KW-0378">Hydrolase</keyword>
<dbReference type="InterPro" id="IPR006311">
    <property type="entry name" value="TAT_signal"/>
</dbReference>
<dbReference type="InterPro" id="IPR002410">
    <property type="entry name" value="Peptidase_S33"/>
</dbReference>
<dbReference type="GO" id="GO:0006508">
    <property type="term" value="P:proteolysis"/>
    <property type="evidence" value="ECO:0007669"/>
    <property type="project" value="InterPro"/>
</dbReference>
<feature type="signal peptide" evidence="5">
    <location>
        <begin position="1"/>
        <end position="31"/>
    </location>
</feature>
<dbReference type="EMBL" id="HG322949">
    <property type="protein sequence ID" value="CDG83143.1"/>
    <property type="molecule type" value="Genomic_DNA"/>
</dbReference>
<dbReference type="AlphaFoldDB" id="W0V717"/>
<protein>
    <submittedName>
        <fullName evidence="7">Proline iminopeptidase</fullName>
        <ecNumber evidence="7">3.4.11.5</ecNumber>
    </submittedName>
</protein>
<dbReference type="PIRSF" id="PIRSF005539">
    <property type="entry name" value="Pept_S33_TRI_F1"/>
    <property type="match status" value="1"/>
</dbReference>
<dbReference type="GO" id="GO:0004177">
    <property type="term" value="F:aminopeptidase activity"/>
    <property type="evidence" value="ECO:0007669"/>
    <property type="project" value="UniProtKB-KW"/>
</dbReference>
<dbReference type="GO" id="GO:0016020">
    <property type="term" value="C:membrane"/>
    <property type="evidence" value="ECO:0007669"/>
    <property type="project" value="TreeGrafter"/>
</dbReference>
<feature type="domain" description="AB hydrolase-1" evidence="6">
    <location>
        <begin position="85"/>
        <end position="332"/>
    </location>
</feature>
<dbReference type="PROSITE" id="PS51318">
    <property type="entry name" value="TAT"/>
    <property type="match status" value="1"/>
</dbReference>
<dbReference type="InterPro" id="IPR050266">
    <property type="entry name" value="AB_hydrolase_sf"/>
</dbReference>
<gene>
    <name evidence="7" type="primary">fpaP</name>
    <name evidence="7" type="ORF">GJA_2512</name>
</gene>
<keyword evidence="5" id="KW-0732">Signal</keyword>
<evidence type="ECO:0000313" key="8">
    <source>
        <dbReference type="Proteomes" id="UP000027604"/>
    </source>
</evidence>
<evidence type="ECO:0000256" key="3">
    <source>
        <dbReference type="PIRNR" id="PIRNR005539"/>
    </source>
</evidence>
<proteinExistence type="inferred from homology"/>
<evidence type="ECO:0000313" key="7">
    <source>
        <dbReference type="EMBL" id="CDG83143.1"/>
    </source>
</evidence>
<comment type="similarity">
    <text evidence="1 3">Belongs to the peptidase S33 family.</text>
</comment>
<feature type="chain" id="PRO_5004797608" evidence="5">
    <location>
        <begin position="32"/>
        <end position="347"/>
    </location>
</feature>
<feature type="active site" evidence="4">
    <location>
        <position position="299"/>
    </location>
</feature>
<evidence type="ECO:0000259" key="6">
    <source>
        <dbReference type="Pfam" id="PF00561"/>
    </source>
</evidence>
<dbReference type="PANTHER" id="PTHR43798:SF33">
    <property type="entry name" value="HYDROLASE, PUTATIVE (AFU_ORTHOLOGUE AFUA_2G14860)-RELATED"/>
    <property type="match status" value="1"/>
</dbReference>
<dbReference type="PANTHER" id="PTHR43798">
    <property type="entry name" value="MONOACYLGLYCEROL LIPASE"/>
    <property type="match status" value="1"/>
</dbReference>
<dbReference type="NCBIfam" id="TIGR01250">
    <property type="entry name" value="pro_imino_pep_2"/>
    <property type="match status" value="1"/>
</dbReference>
<feature type="active site" description="Nucleophile" evidence="4">
    <location>
        <position position="160"/>
    </location>
</feature>
<keyword evidence="7" id="KW-0031">Aminopeptidase</keyword>
<dbReference type="SUPFAM" id="SSF53474">
    <property type="entry name" value="alpha/beta-Hydrolases"/>
    <property type="match status" value="1"/>
</dbReference>
<evidence type="ECO:0000256" key="2">
    <source>
        <dbReference type="ARBA" id="ARBA00022801"/>
    </source>
</evidence>
<keyword evidence="8" id="KW-1185">Reference proteome</keyword>
<organism evidence="7 8">
    <name type="scientific">Janthinobacterium agaricidamnosum NBRC 102515 = DSM 9628</name>
    <dbReference type="NCBI Taxonomy" id="1349767"/>
    <lineage>
        <taxon>Bacteria</taxon>
        <taxon>Pseudomonadati</taxon>
        <taxon>Pseudomonadota</taxon>
        <taxon>Betaproteobacteria</taxon>
        <taxon>Burkholderiales</taxon>
        <taxon>Oxalobacteraceae</taxon>
        <taxon>Janthinobacterium</taxon>
    </lineage>
</organism>
<dbReference type="STRING" id="1349767.GJA_2512"/>
<feature type="active site" description="Proton donor" evidence="4">
    <location>
        <position position="326"/>
    </location>
</feature>
<dbReference type="HOGENOM" id="CLU_020336_15_0_4"/>
<dbReference type="Proteomes" id="UP000027604">
    <property type="component" value="Chromosome I"/>
</dbReference>
<name>W0V717_9BURK</name>
<accession>W0V717</accession>
<keyword evidence="7" id="KW-0645">Protease</keyword>